<evidence type="ECO:0000256" key="1">
    <source>
        <dbReference type="ARBA" id="ARBA00001966"/>
    </source>
</evidence>
<evidence type="ECO:0000256" key="2">
    <source>
        <dbReference type="ARBA" id="ARBA00005026"/>
    </source>
</evidence>
<dbReference type="GO" id="GO:0019679">
    <property type="term" value="P:propionate metabolic process, methylcitrate cycle"/>
    <property type="evidence" value="ECO:0007669"/>
    <property type="project" value="InterPro"/>
</dbReference>
<evidence type="ECO:0000256" key="8">
    <source>
        <dbReference type="ARBA" id="ARBA00023014"/>
    </source>
</evidence>
<proteinExistence type="inferred from homology"/>
<dbReference type="AlphaFoldDB" id="A0A9X4CZC3"/>
<evidence type="ECO:0000313" key="13">
    <source>
        <dbReference type="EMBL" id="MDD2106466.1"/>
    </source>
</evidence>
<dbReference type="FunFam" id="3.30.499.10:FF:000014">
    <property type="entry name" value="Aconitate hydratase 1"/>
    <property type="match status" value="1"/>
</dbReference>
<name>A0A9X4CZC3_9PSED</name>
<comment type="catalytic activity">
    <reaction evidence="10">
        <text>citrate = D-threo-isocitrate</text>
        <dbReference type="Rhea" id="RHEA:10336"/>
        <dbReference type="ChEBI" id="CHEBI:15562"/>
        <dbReference type="ChEBI" id="CHEBI:16947"/>
        <dbReference type="EC" id="4.2.1.3"/>
    </reaction>
</comment>
<dbReference type="NCBIfam" id="NF009520">
    <property type="entry name" value="PRK12881.1"/>
    <property type="match status" value="1"/>
</dbReference>
<dbReference type="Pfam" id="PF00330">
    <property type="entry name" value="Aconitase"/>
    <property type="match status" value="1"/>
</dbReference>
<dbReference type="RefSeq" id="WP_274078737.1">
    <property type="nucleotide sequence ID" value="NZ_JANIAN010000009.1"/>
</dbReference>
<evidence type="ECO:0000259" key="11">
    <source>
        <dbReference type="Pfam" id="PF00330"/>
    </source>
</evidence>
<accession>A0A9X4CZC3</accession>
<comment type="cofactor">
    <cofactor evidence="1">
        <name>[4Fe-4S] cluster</name>
        <dbReference type="ChEBI" id="CHEBI:49883"/>
    </cofactor>
</comment>
<dbReference type="InterPro" id="IPR015931">
    <property type="entry name" value="Acnase/IPM_dHydase_lsu_aba_1/3"/>
</dbReference>
<evidence type="ECO:0000256" key="3">
    <source>
        <dbReference type="ARBA" id="ARBA00007185"/>
    </source>
</evidence>
<dbReference type="Proteomes" id="UP001150678">
    <property type="component" value="Unassembled WGS sequence"/>
</dbReference>
<dbReference type="SUPFAM" id="SSF52016">
    <property type="entry name" value="LeuD/IlvD-like"/>
    <property type="match status" value="1"/>
</dbReference>
<protein>
    <recommendedName>
        <fullName evidence="4">aconitate hydratase</fullName>
        <ecNumber evidence="4">4.2.1.3</ecNumber>
    </recommendedName>
</protein>
<organism evidence="13 14">
    <name type="scientific">Pseudomonas asiatica</name>
    <dbReference type="NCBI Taxonomy" id="2219225"/>
    <lineage>
        <taxon>Bacteria</taxon>
        <taxon>Pseudomonadati</taxon>
        <taxon>Pseudomonadota</taxon>
        <taxon>Gammaproteobacteria</taxon>
        <taxon>Pseudomonadales</taxon>
        <taxon>Pseudomonadaceae</taxon>
        <taxon>Pseudomonas</taxon>
    </lineage>
</organism>
<dbReference type="FunFam" id="3.20.19.10:FF:000006">
    <property type="entry name" value="Aconitate hydratase 1"/>
    <property type="match status" value="1"/>
</dbReference>
<comment type="pathway">
    <text evidence="2">Organic acid metabolism; propanoate degradation.</text>
</comment>
<feature type="domain" description="Aconitase/3-isopropylmalate dehydratase large subunit alpha/beta/alpha" evidence="11">
    <location>
        <begin position="66"/>
        <end position="533"/>
    </location>
</feature>
<dbReference type="EC" id="4.2.1.3" evidence="4"/>
<comment type="similarity">
    <text evidence="3">Belongs to the aconitase/IPM isomerase family.</text>
</comment>
<feature type="domain" description="Aconitase A/isopropylmalate dehydratase small subunit swivel" evidence="12">
    <location>
        <begin position="656"/>
        <end position="788"/>
    </location>
</feature>
<evidence type="ECO:0000256" key="6">
    <source>
        <dbReference type="ARBA" id="ARBA00022723"/>
    </source>
</evidence>
<dbReference type="InterPro" id="IPR000573">
    <property type="entry name" value="AconitaseA/IPMdHydase_ssu_swvl"/>
</dbReference>
<comment type="caution">
    <text evidence="13">The sequence shown here is derived from an EMBL/GenBank/DDBJ whole genome shotgun (WGS) entry which is preliminary data.</text>
</comment>
<evidence type="ECO:0000256" key="7">
    <source>
        <dbReference type="ARBA" id="ARBA00023004"/>
    </source>
</evidence>
<dbReference type="GO" id="GO:0051539">
    <property type="term" value="F:4 iron, 4 sulfur cluster binding"/>
    <property type="evidence" value="ECO:0007669"/>
    <property type="project" value="UniProtKB-KW"/>
</dbReference>
<evidence type="ECO:0000256" key="5">
    <source>
        <dbReference type="ARBA" id="ARBA00022485"/>
    </source>
</evidence>
<dbReference type="NCBIfam" id="TIGR02333">
    <property type="entry name" value="2met_isocit_dHY"/>
    <property type="match status" value="1"/>
</dbReference>
<dbReference type="FunFam" id="3.30.499.10:FF:000015">
    <property type="entry name" value="Aconitate hydratase 1"/>
    <property type="match status" value="1"/>
</dbReference>
<evidence type="ECO:0000313" key="14">
    <source>
        <dbReference type="Proteomes" id="UP001150678"/>
    </source>
</evidence>
<dbReference type="Pfam" id="PF00694">
    <property type="entry name" value="Aconitase_C"/>
    <property type="match status" value="1"/>
</dbReference>
<dbReference type="PANTHER" id="PTHR11670">
    <property type="entry name" value="ACONITASE/IRON-RESPONSIVE ELEMENT FAMILY MEMBER"/>
    <property type="match status" value="1"/>
</dbReference>
<dbReference type="GO" id="GO:0003994">
    <property type="term" value="F:aconitate hydratase activity"/>
    <property type="evidence" value="ECO:0007669"/>
    <property type="project" value="UniProtKB-EC"/>
</dbReference>
<dbReference type="InterPro" id="IPR001030">
    <property type="entry name" value="Acoase/IPM_deHydtase_lsu_aba"/>
</dbReference>
<dbReference type="EMBL" id="JANIAN010000009">
    <property type="protein sequence ID" value="MDD2106466.1"/>
    <property type="molecule type" value="Genomic_DNA"/>
</dbReference>
<evidence type="ECO:0000259" key="12">
    <source>
        <dbReference type="Pfam" id="PF00694"/>
    </source>
</evidence>
<keyword evidence="6" id="KW-0479">Metal-binding</keyword>
<dbReference type="InterPro" id="IPR006249">
    <property type="entry name" value="Aconitase/IRP2"/>
</dbReference>
<dbReference type="Gene3D" id="6.10.190.10">
    <property type="match status" value="1"/>
</dbReference>
<dbReference type="InterPro" id="IPR015928">
    <property type="entry name" value="Aconitase/3IPM_dehydase_swvl"/>
</dbReference>
<dbReference type="InterPro" id="IPR036008">
    <property type="entry name" value="Aconitase_4Fe-4S_dom"/>
</dbReference>
<gene>
    <name evidence="13" type="primary">acnD</name>
    <name evidence="13" type="ORF">NP533_09650</name>
</gene>
<keyword evidence="9 13" id="KW-0456">Lyase</keyword>
<keyword evidence="7" id="KW-0408">Iron</keyword>
<keyword evidence="8" id="KW-0411">Iron-sulfur</keyword>
<dbReference type="GO" id="GO:0046872">
    <property type="term" value="F:metal ion binding"/>
    <property type="evidence" value="ECO:0007669"/>
    <property type="project" value="UniProtKB-KW"/>
</dbReference>
<dbReference type="Gene3D" id="3.30.499.10">
    <property type="entry name" value="Aconitase, domain 3"/>
    <property type="match status" value="2"/>
</dbReference>
<dbReference type="NCBIfam" id="NF006757">
    <property type="entry name" value="PRK09277.1"/>
    <property type="match status" value="1"/>
</dbReference>
<dbReference type="SUPFAM" id="SSF53732">
    <property type="entry name" value="Aconitase iron-sulfur domain"/>
    <property type="match status" value="1"/>
</dbReference>
<sequence>MNTAFRKHLPGTDLDYFDARAAVEAIKPGAYDGLPYTSRVLAENLVRRCDPATLDASLGQLIERKRDLDFPWFPARVVCHDILGQTALVDLAGLRDAIADKGGDPAQVNPVVPVQLIVDHSLAVECGGFDPQAFEKNRAIEDRRNEDRFHFINWTKKAFKNVDVIQPGNGIMHQINLEKMSPVIHNDRGVAYPDTCVGTDSHTPHVDALGVIAIGVGGLEAENVMLGRASWMRLPEIVGVELTGKLAPNITATDLVLALTEFLRKQKVVGAYLEFHGEGARALTLGDRATISNMAPEYGATAAMFAIDQQTIDYLRLTGREEQQVKLVETYAKATGLWADSLSGAVYERTLSFDLSSVVRNMAGPSNPHARVATSDLAAKGIAGSWEEVPGQMPDGAVIIAAITSCTNTSNPRNVIAAGLLARNANKLGLARKPWVKSSLAPGSKAVQLYLEEAGLEKELEQLGFGIVAFACTTCNGMSGALDPVIQQEIIDRDLYATAVLSGNRNFDGRIHPYAKQAFLASPPLVVAYAIAGTIRFDIEKDVLGVVDGKEIRLKDIWPSDEEIDAVVRAAVKPEQFRKVYIPMFAIEEDRGPKVAPLYDWRPMSTYIRRPPYWEGALAGERTLRGMRPLAVLPDNITTDHLSPSNAIMLDSAAGEYLAKMGLPEEDFNSYATHRGDHLTAQRATFANPKLFNEMVRKEDGSVKQGSLARIEPEGKVTRMWEAIETYMDRKQPLIIIAGADYGQGSSRDWAAKGVRLAGVEAIVAEGFERIHRTNLVGMGVLPLEFKPGTDRKTLGLDGSETYDVLGARTPRATLTLVVTRANGERLEVPVTCRLDTAEEVSIYEAGGVLQRFAQDFLEATA</sequence>
<dbReference type="InterPro" id="IPR012708">
    <property type="entry name" value="2Me_IsoCit_deHydtase_FeS-dep"/>
</dbReference>
<dbReference type="PRINTS" id="PR00415">
    <property type="entry name" value="ACONITASE"/>
</dbReference>
<evidence type="ECO:0000256" key="4">
    <source>
        <dbReference type="ARBA" id="ARBA00012926"/>
    </source>
</evidence>
<keyword evidence="5" id="KW-0004">4Fe-4S</keyword>
<evidence type="ECO:0000256" key="9">
    <source>
        <dbReference type="ARBA" id="ARBA00023239"/>
    </source>
</evidence>
<evidence type="ECO:0000256" key="10">
    <source>
        <dbReference type="ARBA" id="ARBA00023501"/>
    </source>
</evidence>
<dbReference type="Gene3D" id="3.20.19.10">
    <property type="entry name" value="Aconitase, domain 4"/>
    <property type="match status" value="1"/>
</dbReference>
<reference evidence="13" key="1">
    <citation type="submission" date="2022-07" db="EMBL/GenBank/DDBJ databases">
        <title>Multi-strain Analysis of Pseudomonas putida Reveals Metabolic and Genetic Diversity.</title>
        <authorList>
            <person name="Monk J.M."/>
        </authorList>
    </citation>
    <scope>NUCLEOTIDE SEQUENCE</scope>
    <source>
        <strain evidence="13">17514</strain>
    </source>
</reference>